<dbReference type="InterPro" id="IPR013189">
    <property type="entry name" value="Glyco_hydro_32_C"/>
</dbReference>
<dbReference type="GO" id="GO:0005737">
    <property type="term" value="C:cytoplasm"/>
    <property type="evidence" value="ECO:0007669"/>
    <property type="project" value="TreeGrafter"/>
</dbReference>
<dbReference type="Proteomes" id="UP001209229">
    <property type="component" value="Unassembled WGS sequence"/>
</dbReference>
<proteinExistence type="inferred from homology"/>
<evidence type="ECO:0000259" key="5">
    <source>
        <dbReference type="Pfam" id="PF00251"/>
    </source>
</evidence>
<dbReference type="SUPFAM" id="SSF75005">
    <property type="entry name" value="Arabinanase/levansucrase/invertase"/>
    <property type="match status" value="1"/>
</dbReference>
<gene>
    <name evidence="7" type="ORF">OM075_10240</name>
</gene>
<evidence type="ECO:0000313" key="8">
    <source>
        <dbReference type="Proteomes" id="UP001209229"/>
    </source>
</evidence>
<dbReference type="Gene3D" id="2.60.120.560">
    <property type="entry name" value="Exo-inulinase, domain 1"/>
    <property type="match status" value="1"/>
</dbReference>
<dbReference type="Pfam" id="PF00251">
    <property type="entry name" value="Glyco_hydro_32N"/>
    <property type="match status" value="1"/>
</dbReference>
<dbReference type="InterPro" id="IPR001362">
    <property type="entry name" value="Glyco_hydro_32"/>
</dbReference>
<dbReference type="PANTHER" id="PTHR42800">
    <property type="entry name" value="EXOINULINASE INUD (AFU_ORTHOLOGUE AFUA_5G00480)"/>
    <property type="match status" value="1"/>
</dbReference>
<comment type="caution">
    <text evidence="7">The sequence shown here is derived from an EMBL/GenBank/DDBJ whole genome shotgun (WGS) entry which is preliminary data.</text>
</comment>
<evidence type="ECO:0000256" key="2">
    <source>
        <dbReference type="ARBA" id="ARBA00022801"/>
    </source>
</evidence>
<comment type="similarity">
    <text evidence="1 4">Belongs to the glycosyl hydrolase 32 family.</text>
</comment>
<organism evidence="7 8">
    <name type="scientific">Plebeiibacterium sediminum</name>
    <dbReference type="NCBI Taxonomy" id="2992112"/>
    <lineage>
        <taxon>Bacteria</taxon>
        <taxon>Pseudomonadati</taxon>
        <taxon>Bacteroidota</taxon>
        <taxon>Bacteroidia</taxon>
        <taxon>Marinilabiliales</taxon>
        <taxon>Marinilabiliaceae</taxon>
        <taxon>Plebeiibacterium</taxon>
    </lineage>
</organism>
<dbReference type="CDD" id="cd18622">
    <property type="entry name" value="GH32_Inu-like"/>
    <property type="match status" value="1"/>
</dbReference>
<feature type="domain" description="Glycosyl hydrolase family 32 N-terminal" evidence="5">
    <location>
        <begin position="11"/>
        <end position="311"/>
    </location>
</feature>
<dbReference type="GO" id="GO:0004575">
    <property type="term" value="F:sucrose alpha-glucosidase activity"/>
    <property type="evidence" value="ECO:0007669"/>
    <property type="project" value="TreeGrafter"/>
</dbReference>
<reference evidence="7" key="1">
    <citation type="submission" date="2022-10" db="EMBL/GenBank/DDBJ databases">
        <authorList>
            <person name="Yu W.X."/>
        </authorList>
    </citation>
    <scope>NUCLEOTIDE SEQUENCE</scope>
    <source>
        <strain evidence="7">AAT</strain>
    </source>
</reference>
<dbReference type="AlphaFoldDB" id="A0AAE3M431"/>
<feature type="domain" description="Glycosyl hydrolase family 32 C-terminal" evidence="6">
    <location>
        <begin position="356"/>
        <end position="472"/>
    </location>
</feature>
<dbReference type="InterPro" id="IPR013148">
    <property type="entry name" value="Glyco_hydro_32_N"/>
</dbReference>
<evidence type="ECO:0000256" key="1">
    <source>
        <dbReference type="ARBA" id="ARBA00009902"/>
    </source>
</evidence>
<dbReference type="SUPFAM" id="SSF49899">
    <property type="entry name" value="Concanavalin A-like lectins/glucanases"/>
    <property type="match status" value="1"/>
</dbReference>
<dbReference type="Gene3D" id="2.115.10.20">
    <property type="entry name" value="Glycosyl hydrolase domain, family 43"/>
    <property type="match status" value="1"/>
</dbReference>
<dbReference type="GO" id="GO:0005987">
    <property type="term" value="P:sucrose catabolic process"/>
    <property type="evidence" value="ECO:0007669"/>
    <property type="project" value="TreeGrafter"/>
</dbReference>
<accession>A0AAE3M431</accession>
<keyword evidence="8" id="KW-1185">Reference proteome</keyword>
<dbReference type="PANTHER" id="PTHR42800:SF1">
    <property type="entry name" value="EXOINULINASE INUD (AFU_ORTHOLOGUE AFUA_5G00480)"/>
    <property type="match status" value="1"/>
</dbReference>
<dbReference type="InterPro" id="IPR023296">
    <property type="entry name" value="Glyco_hydro_beta-prop_sf"/>
</dbReference>
<dbReference type="Pfam" id="PF08244">
    <property type="entry name" value="Glyco_hydro_32C"/>
    <property type="match status" value="1"/>
</dbReference>
<dbReference type="EMBL" id="JAPDPJ010000020">
    <property type="protein sequence ID" value="MCW3786847.1"/>
    <property type="molecule type" value="Genomic_DNA"/>
</dbReference>
<evidence type="ECO:0000256" key="4">
    <source>
        <dbReference type="RuleBase" id="RU362110"/>
    </source>
</evidence>
<dbReference type="SMART" id="SM00640">
    <property type="entry name" value="Glyco_32"/>
    <property type="match status" value="1"/>
</dbReference>
<evidence type="ECO:0000313" key="7">
    <source>
        <dbReference type="EMBL" id="MCW3786847.1"/>
    </source>
</evidence>
<evidence type="ECO:0000256" key="3">
    <source>
        <dbReference type="ARBA" id="ARBA00023295"/>
    </source>
</evidence>
<protein>
    <submittedName>
        <fullName evidence="7">Glycoside hydrolase family 32 protein</fullName>
    </submittedName>
</protein>
<keyword evidence="3 4" id="KW-0326">Glycosidase</keyword>
<dbReference type="InterPro" id="IPR013320">
    <property type="entry name" value="ConA-like_dom_sf"/>
</dbReference>
<evidence type="ECO:0000259" key="6">
    <source>
        <dbReference type="Pfam" id="PF08244"/>
    </source>
</evidence>
<sequence length="480" mass="55291">MDSKIKSHGIHFVSQEMQLGAPKELFLHNGEYHLFYQAKENDQLIHCKHAISKDLVNWHQATKTNELDSLGSIGVWSVVVDQNNQSGLASDNPTFIGFYTNANSEEESNNHNYKSINVAISTDDGNSWLNKLEYEIELYNTNSDIRDIKVIWHEEMQRWIMLVLSGYQVQFYFSDDLLNWEYFNEFGNEVDEKKGEWTDLEFVQIGVDNSNNKYWVLFVSTTEGSPNNGSGTQYFVGEFNGFEFNPITHKPKWVDNGSDNFAGVGVTNYYKQGEPSYYLGWMNNSKYGNSINNDGMPESYTLPRKLTLINKFNDYYLKSVPVEYNETQNNTKLPFQPQNINSQFAFGKKLELPITLNLTFDVNNRTYLDLAEVFGIEIINHQNEKTIIGYNSVRRYFFVRKEDKNKVSEEYTDIDYAFYAIDKSTLDLKIIIDQASVEIFAIDGFISMTKKCALPEGIKHLNLFAENGHVKLLNGNQTGL</sequence>
<keyword evidence="2 4" id="KW-0378">Hydrolase</keyword>
<name>A0AAE3M431_9BACT</name>